<evidence type="ECO:0000256" key="16">
    <source>
        <dbReference type="RuleBase" id="RU004460"/>
    </source>
</evidence>
<dbReference type="SMART" id="SM00474">
    <property type="entry name" value="35EXOc"/>
    <property type="match status" value="1"/>
</dbReference>
<evidence type="ECO:0000259" key="17">
    <source>
        <dbReference type="SMART" id="SM00474"/>
    </source>
</evidence>
<dbReference type="Gene3D" id="1.20.1060.10">
    <property type="entry name" value="Taq DNA Polymerase, Chain T, domain 4"/>
    <property type="match status" value="1"/>
</dbReference>
<feature type="domain" description="DNA-directed DNA polymerase family A palm" evidence="19">
    <location>
        <begin position="664"/>
        <end position="865"/>
    </location>
</feature>
<dbReference type="Proteomes" id="UP000289193">
    <property type="component" value="Unassembled WGS sequence"/>
</dbReference>
<dbReference type="Proteomes" id="UP000253850">
    <property type="component" value="Chromosome"/>
</dbReference>
<dbReference type="SUPFAM" id="SSF88723">
    <property type="entry name" value="PIN domain-like"/>
    <property type="match status" value="1"/>
</dbReference>
<dbReference type="InterPro" id="IPR019760">
    <property type="entry name" value="DNA-dir_DNA_pol_A_CS"/>
</dbReference>
<dbReference type="InterPro" id="IPR001098">
    <property type="entry name" value="DNA-dir_DNA_pol_A_palm_dom"/>
</dbReference>
<dbReference type="AlphaFoldDB" id="A0AAX2ABZ7"/>
<evidence type="ECO:0000313" key="21">
    <source>
        <dbReference type="EMBL" id="RXK11375.1"/>
    </source>
</evidence>
<evidence type="ECO:0000259" key="18">
    <source>
        <dbReference type="SMART" id="SM00475"/>
    </source>
</evidence>
<dbReference type="Pfam" id="PF00476">
    <property type="entry name" value="DNA_pol_A"/>
    <property type="match status" value="1"/>
</dbReference>
<accession>A0AAX2ABZ7</accession>
<dbReference type="CDD" id="cd09898">
    <property type="entry name" value="H3TH_53EXO"/>
    <property type="match status" value="1"/>
</dbReference>
<evidence type="ECO:0000256" key="8">
    <source>
        <dbReference type="ARBA" id="ARBA00022763"/>
    </source>
</evidence>
<dbReference type="Gene3D" id="1.10.150.20">
    <property type="entry name" value="5' to 3' exonuclease, C-terminal subdomain"/>
    <property type="match status" value="2"/>
</dbReference>
<dbReference type="GO" id="GO:0006261">
    <property type="term" value="P:DNA-templated DNA replication"/>
    <property type="evidence" value="ECO:0007669"/>
    <property type="project" value="UniProtKB-UniRule"/>
</dbReference>
<dbReference type="Pfam" id="PF02739">
    <property type="entry name" value="5_3_exonuc_N"/>
    <property type="match status" value="1"/>
</dbReference>
<name>A0AAX2ABZ7_9BACT</name>
<dbReference type="InterPro" id="IPR012337">
    <property type="entry name" value="RNaseH-like_sf"/>
</dbReference>
<keyword evidence="4 16" id="KW-0808">Transferase</keyword>
<feature type="domain" description="5'-3' exonuclease" evidence="18">
    <location>
        <begin position="2"/>
        <end position="259"/>
    </location>
</feature>
<dbReference type="PRINTS" id="PR00868">
    <property type="entry name" value="DNAPOLI"/>
</dbReference>
<dbReference type="SUPFAM" id="SSF53098">
    <property type="entry name" value="Ribonuclease H-like"/>
    <property type="match status" value="1"/>
</dbReference>
<keyword evidence="13 16" id="KW-0234">DNA repair</keyword>
<dbReference type="Pfam" id="PF01612">
    <property type="entry name" value="DNA_pol_A_exo1"/>
    <property type="match status" value="1"/>
</dbReference>
<dbReference type="CDD" id="cd09859">
    <property type="entry name" value="PIN_53EXO"/>
    <property type="match status" value="1"/>
</dbReference>
<dbReference type="NCBIfam" id="NF004397">
    <property type="entry name" value="PRK05755.1"/>
    <property type="match status" value="1"/>
</dbReference>
<evidence type="ECO:0000256" key="4">
    <source>
        <dbReference type="ARBA" id="ARBA00022679"/>
    </source>
</evidence>
<keyword evidence="6 16" id="KW-0235">DNA replication</keyword>
<dbReference type="EMBL" id="PDKM01000001">
    <property type="protein sequence ID" value="RXK11375.1"/>
    <property type="molecule type" value="Genomic_DNA"/>
</dbReference>
<dbReference type="SMART" id="SM00482">
    <property type="entry name" value="POLAc"/>
    <property type="match status" value="1"/>
</dbReference>
<evidence type="ECO:0000256" key="9">
    <source>
        <dbReference type="ARBA" id="ARBA00022801"/>
    </source>
</evidence>
<dbReference type="KEGG" id="hbv:ABIV_1270"/>
<keyword evidence="7" id="KW-0540">Nuclease</keyword>
<dbReference type="CDD" id="cd08637">
    <property type="entry name" value="DNA_pol_A_pol_I_C"/>
    <property type="match status" value="1"/>
</dbReference>
<evidence type="ECO:0000259" key="19">
    <source>
        <dbReference type="SMART" id="SM00482"/>
    </source>
</evidence>
<dbReference type="GO" id="GO:0003677">
    <property type="term" value="F:DNA binding"/>
    <property type="evidence" value="ECO:0007669"/>
    <property type="project" value="UniProtKB-UniRule"/>
</dbReference>
<evidence type="ECO:0000256" key="12">
    <source>
        <dbReference type="ARBA" id="ARBA00023125"/>
    </source>
</evidence>
<comment type="similarity">
    <text evidence="1 16">Belongs to the DNA polymerase type-A family.</text>
</comment>
<dbReference type="NCBIfam" id="TIGR00593">
    <property type="entry name" value="pola"/>
    <property type="match status" value="1"/>
</dbReference>
<keyword evidence="10 16" id="KW-0269">Exonuclease</keyword>
<keyword evidence="8 16" id="KW-0227">DNA damage</keyword>
<dbReference type="InterPro" id="IPR018320">
    <property type="entry name" value="DNA_polymerase_1"/>
</dbReference>
<keyword evidence="23" id="KW-1185">Reference proteome</keyword>
<evidence type="ECO:0000256" key="13">
    <source>
        <dbReference type="ARBA" id="ARBA00023204"/>
    </source>
</evidence>
<evidence type="ECO:0000313" key="23">
    <source>
        <dbReference type="Proteomes" id="UP000289193"/>
    </source>
</evidence>
<evidence type="ECO:0000256" key="11">
    <source>
        <dbReference type="ARBA" id="ARBA00022932"/>
    </source>
</evidence>
<dbReference type="FunFam" id="1.20.1060.10:FF:000001">
    <property type="entry name" value="DNA polymerase I"/>
    <property type="match status" value="1"/>
</dbReference>
<reference evidence="20 22" key="2">
    <citation type="submission" date="2018-07" db="EMBL/GenBank/DDBJ databases">
        <title>Complete genome of the Arcobacter bivalviorum type strain LMG 26154.</title>
        <authorList>
            <person name="Miller W.G."/>
            <person name="Yee E."/>
            <person name="Bono J.L."/>
        </authorList>
    </citation>
    <scope>NUCLEOTIDE SEQUENCE [LARGE SCALE GENOMIC DNA]</scope>
    <source>
        <strain evidence="20 22">LMG 26154</strain>
    </source>
</reference>
<comment type="catalytic activity">
    <reaction evidence="14 16">
        <text>DNA(n) + a 2'-deoxyribonucleoside 5'-triphosphate = DNA(n+1) + diphosphate</text>
        <dbReference type="Rhea" id="RHEA:22508"/>
        <dbReference type="Rhea" id="RHEA-COMP:17339"/>
        <dbReference type="Rhea" id="RHEA-COMP:17340"/>
        <dbReference type="ChEBI" id="CHEBI:33019"/>
        <dbReference type="ChEBI" id="CHEBI:61560"/>
        <dbReference type="ChEBI" id="CHEBI:173112"/>
        <dbReference type="EC" id="2.7.7.7"/>
    </reaction>
</comment>
<dbReference type="InterPro" id="IPR036397">
    <property type="entry name" value="RNaseH_sf"/>
</dbReference>
<evidence type="ECO:0000256" key="5">
    <source>
        <dbReference type="ARBA" id="ARBA00022695"/>
    </source>
</evidence>
<dbReference type="PANTHER" id="PTHR10133:SF27">
    <property type="entry name" value="DNA POLYMERASE NU"/>
    <property type="match status" value="1"/>
</dbReference>
<dbReference type="InterPro" id="IPR002298">
    <property type="entry name" value="DNA_polymerase_A"/>
</dbReference>
<keyword evidence="9 16" id="KW-0378">Hydrolase</keyword>
<reference evidence="21 23" key="1">
    <citation type="submission" date="2017-10" db="EMBL/GenBank/DDBJ databases">
        <title>Genomics of the genus Arcobacter.</title>
        <authorList>
            <person name="Perez-Cataluna A."/>
            <person name="Figueras M.J."/>
        </authorList>
    </citation>
    <scope>NUCLEOTIDE SEQUENCE [LARGE SCALE GENOMIC DNA]</scope>
    <source>
        <strain evidence="21 23">CECT 7835</strain>
    </source>
</reference>
<dbReference type="CDD" id="cd06139">
    <property type="entry name" value="DNA_polA_I_Ecoli_like_exo"/>
    <property type="match status" value="1"/>
</dbReference>
<sequence length="901" mass="103189">MKKTITVIDTFGFLFRAYYALPPLKSKNGFPTGLLTGFMNFISNIGRDFQTDYLVFALDSKGDTFRKEIYNEYKSHRPDVPEDLLKQLPVAIEWIEKMGFQIAMEDGYEADDVIASIAKDAKEKDLEVRIVSHDKDLYQLIDDNKVYLFDPIKKTVVNEEKCFEKYGVTPLQFTDYQSLLGDSADNVPGVKGVGAKTAEALIKEYGSLDNIYENIENIEKTRWKNLLVEGRDLAYVSKKLVTLYTECHCIDDIDKYVLPEENPILKIADTLIEYDLNRIITKVEKDGLSYKTSVPKGYEEKTLETKKEIKTEFILLNDEKELLKIVASIPEIAIVAFDTETTDLDVRHASLVGFSFSFEEGKGYYVPIGHYYLGVPNQVSKEVAKEAIEILNKRKLVLQNFKYDYAIIKNQLGIELNLYADTMILAWLLDTSSKVGLDALALKYFDHEMISFKDVVKKGENFSNVDINEACKYAAEDALITRNIYFKLLDEFKEKECEHLIQLAHDVEFDFIYVLANMEENGIKLDVKKLEELKEKNNLHIQELKSKIYSSAGCEFNINSPKQLGEVLFDTLKLPPSKKTKSGYSTNEVVLQKLYNEHEVVPYLLEYREAFKLQSTYIEPLIEFASKDENNRIYTSFLQTGTATGRLSSKNPNLQNIPVRTEAGAQIRSVFIPKEGYKLVGIDYSQIELRLLAHFSKDKALVDAFNNNLDIHHQTAVKIFGEEEAKEKRSIAKSINFGLLYGMGSRKLADTLGISTKEAKQYIDSYFKAFVSVKDYFKSVEDGSLDNGYVETLLKRKRLFDFDSANAMMRAAFLRESVNTLFQGSAADLIKLSMIKIYKEFKNSEDIKMLLQIHDELIFEVKETEVDKITNRLVEIMENIYTLEIPLKVSKSVGLTWQELK</sequence>
<proteinExistence type="inferred from homology"/>
<dbReference type="InterPro" id="IPR020046">
    <property type="entry name" value="5-3_exonucl_a-hlix_arch_N"/>
</dbReference>
<dbReference type="GO" id="GO:0008408">
    <property type="term" value="F:3'-5' exonuclease activity"/>
    <property type="evidence" value="ECO:0007669"/>
    <property type="project" value="UniProtKB-UniRule"/>
</dbReference>
<evidence type="ECO:0000256" key="10">
    <source>
        <dbReference type="ARBA" id="ARBA00022839"/>
    </source>
</evidence>
<comment type="function">
    <text evidence="16">In addition to polymerase activity, this DNA polymerase exhibits 3'-5' and 5'-3' exonuclease activity.</text>
</comment>
<dbReference type="InterPro" id="IPR043502">
    <property type="entry name" value="DNA/RNA_pol_sf"/>
</dbReference>
<dbReference type="PROSITE" id="PS00447">
    <property type="entry name" value="DNA_POLYMERASE_A"/>
    <property type="match status" value="1"/>
</dbReference>
<keyword evidence="5 16" id="KW-0548">Nucleotidyltransferase</keyword>
<dbReference type="PANTHER" id="PTHR10133">
    <property type="entry name" value="DNA POLYMERASE I"/>
    <property type="match status" value="1"/>
</dbReference>
<evidence type="ECO:0000256" key="7">
    <source>
        <dbReference type="ARBA" id="ARBA00022722"/>
    </source>
</evidence>
<dbReference type="GO" id="GO:0008409">
    <property type="term" value="F:5'-3' exonuclease activity"/>
    <property type="evidence" value="ECO:0007669"/>
    <property type="project" value="UniProtKB-UniRule"/>
</dbReference>
<dbReference type="Pfam" id="PF01367">
    <property type="entry name" value="5_3_exonuc"/>
    <property type="match status" value="1"/>
</dbReference>
<organism evidence="21 23">
    <name type="scientific">Halarcobacter bivalviorum</name>
    <dbReference type="NCBI Taxonomy" id="663364"/>
    <lineage>
        <taxon>Bacteria</taxon>
        <taxon>Pseudomonadati</taxon>
        <taxon>Campylobacterota</taxon>
        <taxon>Epsilonproteobacteria</taxon>
        <taxon>Campylobacterales</taxon>
        <taxon>Arcobacteraceae</taxon>
        <taxon>Halarcobacter</taxon>
    </lineage>
</organism>
<evidence type="ECO:0000256" key="6">
    <source>
        <dbReference type="ARBA" id="ARBA00022705"/>
    </source>
</evidence>
<evidence type="ECO:0000256" key="2">
    <source>
        <dbReference type="ARBA" id="ARBA00012417"/>
    </source>
</evidence>
<evidence type="ECO:0000256" key="1">
    <source>
        <dbReference type="ARBA" id="ARBA00007705"/>
    </source>
</evidence>
<dbReference type="SMART" id="SM00279">
    <property type="entry name" value="HhH2"/>
    <property type="match status" value="1"/>
</dbReference>
<dbReference type="InterPro" id="IPR029060">
    <property type="entry name" value="PIN-like_dom_sf"/>
</dbReference>
<dbReference type="SUPFAM" id="SSF56672">
    <property type="entry name" value="DNA/RNA polymerases"/>
    <property type="match status" value="1"/>
</dbReference>
<dbReference type="InterPro" id="IPR008918">
    <property type="entry name" value="HhH2"/>
</dbReference>
<evidence type="ECO:0000256" key="3">
    <source>
        <dbReference type="ARBA" id="ARBA00020311"/>
    </source>
</evidence>
<dbReference type="GO" id="GO:0006302">
    <property type="term" value="P:double-strand break repair"/>
    <property type="evidence" value="ECO:0007669"/>
    <property type="project" value="TreeGrafter"/>
</dbReference>
<dbReference type="GO" id="GO:0003887">
    <property type="term" value="F:DNA-directed DNA polymerase activity"/>
    <property type="evidence" value="ECO:0007669"/>
    <property type="project" value="UniProtKB-UniRule"/>
</dbReference>
<dbReference type="Gene3D" id="3.30.70.370">
    <property type="match status" value="1"/>
</dbReference>
<dbReference type="FunFam" id="1.10.150.20:FF:000003">
    <property type="entry name" value="DNA polymerase I"/>
    <property type="match status" value="1"/>
</dbReference>
<dbReference type="InterPro" id="IPR020045">
    <property type="entry name" value="DNA_polI_H3TH"/>
</dbReference>
<dbReference type="EC" id="2.7.7.7" evidence="2 15"/>
<dbReference type="SMART" id="SM00475">
    <property type="entry name" value="53EXOc"/>
    <property type="match status" value="1"/>
</dbReference>
<keyword evidence="11 16" id="KW-0239">DNA-directed DNA polymerase</keyword>
<evidence type="ECO:0000313" key="22">
    <source>
        <dbReference type="Proteomes" id="UP000253850"/>
    </source>
</evidence>
<evidence type="ECO:0000256" key="14">
    <source>
        <dbReference type="ARBA" id="ARBA00049244"/>
    </source>
</evidence>
<gene>
    <name evidence="16 20" type="primary">polA</name>
    <name evidence="20" type="ORF">ABIV_1270</name>
    <name evidence="21" type="ORF">CRV05_03110</name>
</gene>
<dbReference type="RefSeq" id="WP_114839108.1">
    <property type="nucleotide sequence ID" value="NZ_CP031217.1"/>
</dbReference>
<evidence type="ECO:0000256" key="15">
    <source>
        <dbReference type="NCBIfam" id="TIGR00593"/>
    </source>
</evidence>
<dbReference type="InterPro" id="IPR002562">
    <property type="entry name" value="3'-5'_exonuclease_dom"/>
</dbReference>
<dbReference type="EMBL" id="CP031217">
    <property type="protein sequence ID" value="AXH12270.1"/>
    <property type="molecule type" value="Genomic_DNA"/>
</dbReference>
<protein>
    <recommendedName>
        <fullName evidence="3 15">DNA polymerase I</fullName>
        <ecNumber evidence="2 15">2.7.7.7</ecNumber>
    </recommendedName>
</protein>
<feature type="domain" description="3'-5' exonuclease" evidence="17">
    <location>
        <begin position="313"/>
        <end position="493"/>
    </location>
</feature>
<dbReference type="InterPro" id="IPR002421">
    <property type="entry name" value="5-3_exonuclease"/>
</dbReference>
<dbReference type="SUPFAM" id="SSF47807">
    <property type="entry name" value="5' to 3' exonuclease, C-terminal subdomain"/>
    <property type="match status" value="1"/>
</dbReference>
<dbReference type="InterPro" id="IPR036279">
    <property type="entry name" value="5-3_exonuclease_C_sf"/>
</dbReference>
<evidence type="ECO:0000313" key="20">
    <source>
        <dbReference type="EMBL" id="AXH12270.1"/>
    </source>
</evidence>
<dbReference type="Gene3D" id="3.40.50.1010">
    <property type="entry name" value="5'-nuclease"/>
    <property type="match status" value="1"/>
</dbReference>
<dbReference type="Gene3D" id="3.30.420.10">
    <property type="entry name" value="Ribonuclease H-like superfamily/Ribonuclease H"/>
    <property type="match status" value="1"/>
</dbReference>
<dbReference type="FunFam" id="1.10.150.20:FF:000002">
    <property type="entry name" value="DNA polymerase I"/>
    <property type="match status" value="1"/>
</dbReference>
<keyword evidence="12 16" id="KW-0238">DNA-binding</keyword>